<dbReference type="SUPFAM" id="SSF56281">
    <property type="entry name" value="Metallo-hydrolase/oxidoreductase"/>
    <property type="match status" value="1"/>
</dbReference>
<dbReference type="EMBL" id="KB007981">
    <property type="protein sequence ID" value="ELR16901.1"/>
    <property type="molecule type" value="Genomic_DNA"/>
</dbReference>
<dbReference type="VEuPathDB" id="AmoebaDB:ACA1_043120"/>
<keyword evidence="10" id="KW-1185">Reference proteome</keyword>
<dbReference type="InterPro" id="IPR036866">
    <property type="entry name" value="RibonucZ/Hydroxyglut_hydro"/>
</dbReference>
<name>L8GXT8_ACACF</name>
<evidence type="ECO:0000256" key="4">
    <source>
        <dbReference type="ARBA" id="ARBA00022801"/>
    </source>
</evidence>
<dbReference type="PANTHER" id="PTHR11203:SF11">
    <property type="entry name" value="CLEAVAGE AND POLYADENYLATION SPECIFICITY FACTOR SUBUNIT 3"/>
    <property type="match status" value="1"/>
</dbReference>
<proteinExistence type="predicted"/>
<dbReference type="InterPro" id="IPR022712">
    <property type="entry name" value="Beta_Casp"/>
</dbReference>
<dbReference type="FunFam" id="3.40.50.10890:FF:000001">
    <property type="entry name" value="Cleavage and polyadenylation specificity factor subunit 3"/>
    <property type="match status" value="1"/>
</dbReference>
<dbReference type="Gene3D" id="3.40.50.10890">
    <property type="match status" value="1"/>
</dbReference>
<dbReference type="GO" id="GO:0003723">
    <property type="term" value="F:RNA binding"/>
    <property type="evidence" value="ECO:0007669"/>
    <property type="project" value="TreeGrafter"/>
</dbReference>
<dbReference type="OrthoDB" id="10249535at2759"/>
<feature type="region of interest" description="Disordered" evidence="6">
    <location>
        <begin position="553"/>
        <end position="589"/>
    </location>
</feature>
<evidence type="ECO:0000256" key="6">
    <source>
        <dbReference type="SAM" id="MobiDB-lite"/>
    </source>
</evidence>
<dbReference type="RefSeq" id="XP_004338914.1">
    <property type="nucleotide sequence ID" value="XM_004338866.1"/>
</dbReference>
<dbReference type="PANTHER" id="PTHR11203">
    <property type="entry name" value="CLEAVAGE AND POLYADENYLATION SPECIFICITY FACTOR FAMILY MEMBER"/>
    <property type="match status" value="1"/>
</dbReference>
<organism evidence="9 10">
    <name type="scientific">Acanthamoeba castellanii (strain ATCC 30010 / Neff)</name>
    <dbReference type="NCBI Taxonomy" id="1257118"/>
    <lineage>
        <taxon>Eukaryota</taxon>
        <taxon>Amoebozoa</taxon>
        <taxon>Discosea</taxon>
        <taxon>Longamoebia</taxon>
        <taxon>Centramoebida</taxon>
        <taxon>Acanthamoebidae</taxon>
        <taxon>Acanthamoeba</taxon>
    </lineage>
</organism>
<reference evidence="9 10" key="1">
    <citation type="journal article" date="2013" name="Genome Biol.">
        <title>Genome of Acanthamoeba castellanii highlights extensive lateral gene transfer and early evolution of tyrosine kinase signaling.</title>
        <authorList>
            <person name="Clarke M."/>
            <person name="Lohan A.J."/>
            <person name="Liu B."/>
            <person name="Lagkouvardos I."/>
            <person name="Roy S."/>
            <person name="Zafar N."/>
            <person name="Bertelli C."/>
            <person name="Schilde C."/>
            <person name="Kianianmomeni A."/>
            <person name="Burglin T.R."/>
            <person name="Frech C."/>
            <person name="Turcotte B."/>
            <person name="Kopec K.O."/>
            <person name="Synnott J.M."/>
            <person name="Choo C."/>
            <person name="Paponov I."/>
            <person name="Finkler A."/>
            <person name="Soon Heng Tan C."/>
            <person name="Hutchins A.P."/>
            <person name="Weinmeier T."/>
            <person name="Rattei T."/>
            <person name="Chu J.S."/>
            <person name="Gimenez G."/>
            <person name="Irimia M."/>
            <person name="Rigden D.J."/>
            <person name="Fitzpatrick D.A."/>
            <person name="Lorenzo-Morales J."/>
            <person name="Bateman A."/>
            <person name="Chiu C.H."/>
            <person name="Tang P."/>
            <person name="Hegemann P."/>
            <person name="Fromm H."/>
            <person name="Raoult D."/>
            <person name="Greub G."/>
            <person name="Miranda-Saavedra D."/>
            <person name="Chen N."/>
            <person name="Nash P."/>
            <person name="Ginger M.L."/>
            <person name="Horn M."/>
            <person name="Schaap P."/>
            <person name="Caler L."/>
            <person name="Loftus B."/>
        </authorList>
    </citation>
    <scope>NUCLEOTIDE SEQUENCE [LARGE SCALE GENOMIC DNA]</scope>
    <source>
        <strain evidence="9 10">Neff</strain>
    </source>
</reference>
<dbReference type="GO" id="GO:0006398">
    <property type="term" value="P:mRNA 3'-end processing by stem-loop binding and cleavage"/>
    <property type="evidence" value="ECO:0007669"/>
    <property type="project" value="TreeGrafter"/>
</dbReference>
<dbReference type="STRING" id="1257118.L8GXT8"/>
<keyword evidence="3" id="KW-0540">Nuclease</keyword>
<evidence type="ECO:0000259" key="8">
    <source>
        <dbReference type="SMART" id="SM01098"/>
    </source>
</evidence>
<dbReference type="SMART" id="SM01027">
    <property type="entry name" value="Beta-Casp"/>
    <property type="match status" value="1"/>
</dbReference>
<gene>
    <name evidence="9" type="ORF">ACA1_043120</name>
</gene>
<evidence type="ECO:0000256" key="1">
    <source>
        <dbReference type="ARBA" id="ARBA00004123"/>
    </source>
</evidence>
<dbReference type="InterPro" id="IPR011108">
    <property type="entry name" value="RMMBL"/>
</dbReference>
<dbReference type="OMA" id="HEPRIER"/>
<comment type="subcellular location">
    <subcellularLocation>
        <location evidence="1">Nucleus</location>
    </subcellularLocation>
</comment>
<evidence type="ECO:0000259" key="7">
    <source>
        <dbReference type="SMART" id="SM01027"/>
    </source>
</evidence>
<feature type="domain" description="Beta-Casp" evidence="7">
    <location>
        <begin position="126"/>
        <end position="247"/>
    </location>
</feature>
<evidence type="ECO:0000313" key="10">
    <source>
        <dbReference type="Proteomes" id="UP000011083"/>
    </source>
</evidence>
<dbReference type="InterPro" id="IPR021718">
    <property type="entry name" value="CPSF73-100_C"/>
</dbReference>
<dbReference type="SMART" id="SM01098">
    <property type="entry name" value="CPSF73-100_C"/>
    <property type="match status" value="1"/>
</dbReference>
<dbReference type="GO" id="GO:0005847">
    <property type="term" value="C:mRNA cleavage and polyadenylation specificity factor complex"/>
    <property type="evidence" value="ECO:0007669"/>
    <property type="project" value="TreeGrafter"/>
</dbReference>
<sequence>MLYDEQDLINTMDKIEPINYHQQIEANGIKFWCYNAGHVLGAAMFMIEIAGVRILYTGDFSRQEDRHLMAAETPAYTADIVIVESTYGVQIHEPRIERETRFTKLVHTIVRRGGRCLLPVFALGRAQELLLILDEYWEAHPELHKVPIYYASSLAKKCMTVYQTYINMMNENIRKQFAVSNPFVFKHISNLKGMQHFDDSGPCVVMASPGMLQSGLSRELFEKWCSNAKNGVIIPGYCVEGTLAKHIMSEPSEVTAMDGRMLPLKASVHYISFSAHSDFLQTAGFLDIIQPPYVVLVHGDANEMSRLKASLVNRYEGRNIQILTPKNCQTVQLKFRGEKTAKVLGTLAGEGAAPGKVVSGIVVRKDFNYHIMAPSDAHTYAQLVTTQIVQKQVLPFHQPFDLLQECLAQMFDSLALSSKENKAVIRVHDAVSVEHTSTSSVTLEWNANPVNDMLADSVLAVLLQLESNPRNFKAPPSDIHARQRTIKRIVEGNFGKENVSVEGHEVHISVDERKAVVHLHQEKVGDGWTVKSENAALKERVERVLRHVESALRPIPAPASHCSASASSSSSSSSGADDAPADDTVKSEE</sequence>
<dbReference type="InterPro" id="IPR050698">
    <property type="entry name" value="MBL"/>
</dbReference>
<evidence type="ECO:0000256" key="2">
    <source>
        <dbReference type="ARBA" id="ARBA00022664"/>
    </source>
</evidence>
<dbReference type="AlphaFoldDB" id="L8GXT8"/>
<dbReference type="Pfam" id="PF10996">
    <property type="entry name" value="Beta-Casp"/>
    <property type="match status" value="1"/>
</dbReference>
<protein>
    <submittedName>
        <fullName evidence="9">Putative cleavage and polyadenylation specificity factor, putative</fullName>
    </submittedName>
</protein>
<dbReference type="Pfam" id="PF16661">
    <property type="entry name" value="Lactamase_B_6"/>
    <property type="match status" value="1"/>
</dbReference>
<accession>L8GXT8</accession>
<keyword evidence="5" id="KW-0539">Nucleus</keyword>
<keyword evidence="2" id="KW-0507">mRNA processing</keyword>
<dbReference type="InterPro" id="IPR001279">
    <property type="entry name" value="Metallo-B-lactamas"/>
</dbReference>
<dbReference type="Proteomes" id="UP000011083">
    <property type="component" value="Unassembled WGS sequence"/>
</dbReference>
<evidence type="ECO:0000313" key="9">
    <source>
        <dbReference type="EMBL" id="ELR16901.1"/>
    </source>
</evidence>
<dbReference type="KEGG" id="acan:ACA1_043120"/>
<evidence type="ECO:0000256" key="3">
    <source>
        <dbReference type="ARBA" id="ARBA00022722"/>
    </source>
</evidence>
<dbReference type="GeneID" id="14917637"/>
<evidence type="ECO:0000256" key="5">
    <source>
        <dbReference type="ARBA" id="ARBA00023242"/>
    </source>
</evidence>
<feature type="compositionally biased region" description="Low complexity" evidence="6">
    <location>
        <begin position="558"/>
        <end position="578"/>
    </location>
</feature>
<dbReference type="Pfam" id="PF07521">
    <property type="entry name" value="RMMBL"/>
    <property type="match status" value="1"/>
</dbReference>
<dbReference type="GO" id="GO:0004534">
    <property type="term" value="F:5'-3' RNA exonuclease activity"/>
    <property type="evidence" value="ECO:0007669"/>
    <property type="project" value="TreeGrafter"/>
</dbReference>
<keyword evidence="4" id="KW-0378">Hydrolase</keyword>
<feature type="domain" description="Pre-mRNA 3'-end-processing endonuclease polyadenylation factor C-term" evidence="8">
    <location>
        <begin position="354"/>
        <end position="555"/>
    </location>
</feature>
<dbReference type="Pfam" id="PF11718">
    <property type="entry name" value="CPSF73-100_C"/>
    <property type="match status" value="1"/>
</dbReference>
<dbReference type="GO" id="GO:0004521">
    <property type="term" value="F:RNA endonuclease activity"/>
    <property type="evidence" value="ECO:0007669"/>
    <property type="project" value="TreeGrafter"/>
</dbReference>